<dbReference type="PANTHER" id="PTHR47968">
    <property type="entry name" value="CENTROMERE PROTEIN E"/>
    <property type="match status" value="1"/>
</dbReference>
<evidence type="ECO:0000256" key="7">
    <source>
        <dbReference type="ARBA" id="ARBA00023212"/>
    </source>
</evidence>
<organism evidence="9 10">
    <name type="scientific">Schistosoma mattheei</name>
    <dbReference type="NCBI Taxonomy" id="31246"/>
    <lineage>
        <taxon>Eukaryota</taxon>
        <taxon>Metazoa</taxon>
        <taxon>Spiralia</taxon>
        <taxon>Lophotrochozoa</taxon>
        <taxon>Platyhelminthes</taxon>
        <taxon>Trematoda</taxon>
        <taxon>Digenea</taxon>
        <taxon>Strigeidida</taxon>
        <taxon>Schistosomatoidea</taxon>
        <taxon>Schistosomatidae</taxon>
        <taxon>Schistosoma</taxon>
    </lineage>
</organism>
<dbReference type="Gene3D" id="3.40.850.10">
    <property type="entry name" value="Kinesin motor domain"/>
    <property type="match status" value="1"/>
</dbReference>
<dbReference type="EMBL" id="UZAL01052202">
    <property type="protein sequence ID" value="VDP87613.1"/>
    <property type="molecule type" value="Genomic_DNA"/>
</dbReference>
<keyword evidence="3" id="KW-0547">Nucleotide-binding</keyword>
<dbReference type="GO" id="GO:0008017">
    <property type="term" value="F:microtubule binding"/>
    <property type="evidence" value="ECO:0007669"/>
    <property type="project" value="InterPro"/>
</dbReference>
<dbReference type="InterPro" id="IPR027417">
    <property type="entry name" value="P-loop_NTPase"/>
</dbReference>
<accession>A0A183Q7G6</accession>
<keyword evidence="2" id="KW-0493">Microtubule</keyword>
<keyword evidence="4" id="KW-0067">ATP-binding</keyword>
<dbReference type="GO" id="GO:0005874">
    <property type="term" value="C:microtubule"/>
    <property type="evidence" value="ECO:0007669"/>
    <property type="project" value="UniProtKB-KW"/>
</dbReference>
<gene>
    <name evidence="9" type="ORF">SMTD_LOCUS22551</name>
</gene>
<evidence type="ECO:0000256" key="1">
    <source>
        <dbReference type="ARBA" id="ARBA00004245"/>
    </source>
</evidence>
<dbReference type="PANTHER" id="PTHR47968:SF36">
    <property type="entry name" value="KINESIN HEAVY CHAIN ISOFORM X1"/>
    <property type="match status" value="1"/>
</dbReference>
<dbReference type="PROSITE" id="PS50067">
    <property type="entry name" value="KINESIN_MOTOR_2"/>
    <property type="match status" value="1"/>
</dbReference>
<keyword evidence="7" id="KW-0206">Cytoskeleton</keyword>
<evidence type="ECO:0000256" key="4">
    <source>
        <dbReference type="ARBA" id="ARBA00022840"/>
    </source>
</evidence>
<name>A0A183Q7G6_9TREM</name>
<keyword evidence="5" id="KW-0175">Coiled coil</keyword>
<evidence type="ECO:0000256" key="6">
    <source>
        <dbReference type="ARBA" id="ARBA00023175"/>
    </source>
</evidence>
<reference evidence="9 10" key="1">
    <citation type="submission" date="2018-11" db="EMBL/GenBank/DDBJ databases">
        <authorList>
            <consortium name="Pathogen Informatics"/>
        </authorList>
    </citation>
    <scope>NUCLEOTIDE SEQUENCE [LARGE SCALE GENOMIC DNA]</scope>
    <source>
        <strain>Denwood</strain>
        <strain evidence="10">Zambia</strain>
    </source>
</reference>
<protein>
    <submittedName>
        <fullName evidence="9">Uncharacterized protein</fullName>
    </submittedName>
</protein>
<comment type="subcellular location">
    <subcellularLocation>
        <location evidence="1">Cytoplasm</location>
        <location evidence="1">Cytoskeleton</location>
    </subcellularLocation>
</comment>
<dbReference type="STRING" id="31246.A0A183Q7G6"/>
<sequence length="110" mass="12756">MFFSRKYVVLVLPIRTSTSASDPPCSSMMLPEYVKITDKLFKESAYINRSLAFLEQTILALSDPARDYIPYRQSKLTHFLKNSIGGRCQTILIANIWNKNTFLKETVRFR</sequence>
<keyword evidence="6" id="KW-0505">Motor protein</keyword>
<evidence type="ECO:0000313" key="10">
    <source>
        <dbReference type="Proteomes" id="UP000269396"/>
    </source>
</evidence>
<dbReference type="GO" id="GO:0003777">
    <property type="term" value="F:microtubule motor activity"/>
    <property type="evidence" value="ECO:0007669"/>
    <property type="project" value="InterPro"/>
</dbReference>
<dbReference type="InterPro" id="IPR001752">
    <property type="entry name" value="Kinesin_motor_dom"/>
</dbReference>
<proteinExistence type="inferred from homology"/>
<evidence type="ECO:0000313" key="9">
    <source>
        <dbReference type="EMBL" id="VDP87613.1"/>
    </source>
</evidence>
<dbReference type="Proteomes" id="UP000269396">
    <property type="component" value="Unassembled WGS sequence"/>
</dbReference>
<keyword evidence="10" id="KW-1185">Reference proteome</keyword>
<evidence type="ECO:0000256" key="8">
    <source>
        <dbReference type="PROSITE-ProRule" id="PRU00283"/>
    </source>
</evidence>
<evidence type="ECO:0000256" key="3">
    <source>
        <dbReference type="ARBA" id="ARBA00022741"/>
    </source>
</evidence>
<dbReference type="InterPro" id="IPR027640">
    <property type="entry name" value="Kinesin-like_fam"/>
</dbReference>
<comment type="caution">
    <text evidence="8">Lacks conserved residue(s) required for the propagation of feature annotation.</text>
</comment>
<comment type="similarity">
    <text evidence="8">Belongs to the TRAFAC class myosin-kinesin ATPase superfamily. Kinesin family.</text>
</comment>
<evidence type="ECO:0000256" key="5">
    <source>
        <dbReference type="ARBA" id="ARBA00023054"/>
    </source>
</evidence>
<dbReference type="GO" id="GO:0005524">
    <property type="term" value="F:ATP binding"/>
    <property type="evidence" value="ECO:0007669"/>
    <property type="project" value="UniProtKB-KW"/>
</dbReference>
<dbReference type="SUPFAM" id="SSF52540">
    <property type="entry name" value="P-loop containing nucleoside triphosphate hydrolases"/>
    <property type="match status" value="1"/>
</dbReference>
<dbReference type="InterPro" id="IPR036961">
    <property type="entry name" value="Kinesin_motor_dom_sf"/>
</dbReference>
<evidence type="ECO:0000256" key="2">
    <source>
        <dbReference type="ARBA" id="ARBA00022701"/>
    </source>
</evidence>
<keyword evidence="7" id="KW-0963">Cytoplasm</keyword>
<dbReference type="AlphaFoldDB" id="A0A183Q7G6"/>
<dbReference type="Pfam" id="PF00225">
    <property type="entry name" value="Kinesin"/>
    <property type="match status" value="1"/>
</dbReference>
<dbReference type="GO" id="GO:0007018">
    <property type="term" value="P:microtubule-based movement"/>
    <property type="evidence" value="ECO:0007669"/>
    <property type="project" value="InterPro"/>
</dbReference>